<name>A0A8T0H1C1_CERPU</name>
<dbReference type="EMBL" id="CM026428">
    <property type="protein sequence ID" value="KAG0565901.1"/>
    <property type="molecule type" value="Genomic_DNA"/>
</dbReference>
<dbReference type="Proteomes" id="UP000822688">
    <property type="component" value="Chromosome 7"/>
</dbReference>
<proteinExistence type="predicted"/>
<accession>A0A8T0H1C1</accession>
<gene>
    <name evidence="1" type="ORF">KC19_7G022300</name>
</gene>
<feature type="non-terminal residue" evidence="1">
    <location>
        <position position="1"/>
    </location>
</feature>
<dbReference type="AlphaFoldDB" id="A0A8T0H1C1"/>
<keyword evidence="2" id="KW-1185">Reference proteome</keyword>
<protein>
    <submittedName>
        <fullName evidence="1">Uncharacterized protein</fullName>
    </submittedName>
</protein>
<comment type="caution">
    <text evidence="1">The sequence shown here is derived from an EMBL/GenBank/DDBJ whole genome shotgun (WGS) entry which is preliminary data.</text>
</comment>
<organism evidence="1 2">
    <name type="scientific">Ceratodon purpureus</name>
    <name type="common">Fire moss</name>
    <name type="synonym">Dicranum purpureum</name>
    <dbReference type="NCBI Taxonomy" id="3225"/>
    <lineage>
        <taxon>Eukaryota</taxon>
        <taxon>Viridiplantae</taxon>
        <taxon>Streptophyta</taxon>
        <taxon>Embryophyta</taxon>
        <taxon>Bryophyta</taxon>
        <taxon>Bryophytina</taxon>
        <taxon>Bryopsida</taxon>
        <taxon>Dicranidae</taxon>
        <taxon>Pseudoditrichales</taxon>
        <taxon>Ditrichaceae</taxon>
        <taxon>Ceratodon</taxon>
    </lineage>
</organism>
<evidence type="ECO:0000313" key="1">
    <source>
        <dbReference type="EMBL" id="KAG0565901.1"/>
    </source>
</evidence>
<evidence type="ECO:0000313" key="2">
    <source>
        <dbReference type="Proteomes" id="UP000822688"/>
    </source>
</evidence>
<sequence length="180" mass="20135">CKYVLVSYSLTQRCCFLGKALAISYFILPIIAKLGFGSLGIEEATFSEGCFHVLSLQVMCNDGDKAFGTAADLCIQERMNIALEGIVIARYDCQGVLQTIHCISVDKIFTCVMKYVGTRFVLQQFFLKMSTKIQVDVKVIRAEEKAFKEGKVEADKLLRDDDDEVVKFALQGRICITSRC</sequence>
<reference evidence="1" key="1">
    <citation type="submission" date="2020-06" db="EMBL/GenBank/DDBJ databases">
        <title>WGS assembly of Ceratodon purpureus strain R40.</title>
        <authorList>
            <person name="Carey S.B."/>
            <person name="Jenkins J."/>
            <person name="Shu S."/>
            <person name="Lovell J.T."/>
            <person name="Sreedasyam A."/>
            <person name="Maumus F."/>
            <person name="Tiley G.P."/>
            <person name="Fernandez-Pozo N."/>
            <person name="Barry K."/>
            <person name="Chen C."/>
            <person name="Wang M."/>
            <person name="Lipzen A."/>
            <person name="Daum C."/>
            <person name="Saski C.A."/>
            <person name="Payton A.C."/>
            <person name="Mcbreen J.C."/>
            <person name="Conrad R.E."/>
            <person name="Kollar L.M."/>
            <person name="Olsson S."/>
            <person name="Huttunen S."/>
            <person name="Landis J.B."/>
            <person name="Wickett N.J."/>
            <person name="Johnson M.G."/>
            <person name="Rensing S.A."/>
            <person name="Grimwood J."/>
            <person name="Schmutz J."/>
            <person name="Mcdaniel S.F."/>
        </authorList>
    </citation>
    <scope>NUCLEOTIDE SEQUENCE</scope>
    <source>
        <strain evidence="1">R40</strain>
    </source>
</reference>